<feature type="transmembrane region" description="Helical" evidence="6">
    <location>
        <begin position="270"/>
        <end position="293"/>
    </location>
</feature>
<dbReference type="PANTHER" id="PTHR33406">
    <property type="entry name" value="MEMBRANE PROTEIN MJ1562-RELATED"/>
    <property type="match status" value="1"/>
</dbReference>
<evidence type="ECO:0000256" key="1">
    <source>
        <dbReference type="ARBA" id="ARBA00004651"/>
    </source>
</evidence>
<evidence type="ECO:0000256" key="6">
    <source>
        <dbReference type="SAM" id="Phobius"/>
    </source>
</evidence>
<sequence length="776" mass="82319">MRRNPKRLAFALLVSALLAAVVFACIPLRVDMAGFLPQGHDAGSRFLFREVRGGVAASIITVGIDRAPPAELGRISRAMQGALSQDTRFSVVLNGSFPMADNASLRDVLFTYRYLLAPDPATRDFSSTALAGAFARALDGLQSAAEPLFLELALRDPTGALFDVLRHLQPDVHARVQDGVWFAQDGNRALMLLRTKAAGMNLAAQQAAQDAIRTAFATARPGGARLLLSGPAIFAVQSAHDMRADIEKISILSLCLVIGVLYWRFRSLWVLAAIGVPFLLSLAVAMVVVRVCFGSVHGIAFGFGMTMLGVSLDYPVLLIGHRDAGEGPQATLRRIAPSLRLAVATAVLGLTGMILCGLPGIAQLGTFAAAGLVTAAVVTLFIMPRLIVAADLAPFISGPSAPLARAERLRRWRGLCVLPVLGACAIFLIRPLVMETDLTALSPIPPSARALDQELRRGLGVPDSSHLIVVRGDSPQAVLRQEEDLAPVLASLAAHGALAGVEDAAHILPSAAMQDQRRALLPDDATLAAAISSAQAGLPFRPGSFDRFRADVAAARALQPLTPAGLATTALAPALEPLLFQRDDGWWGIVLPEAVADYAAIRGALAPVPGVMVLDLNQEISALTAYHTRLTLRWTATGMAAALLLLLWGLRDVGRLWRVLSAVGAAMVVLLAILAVRGVPLSLIHLVSMQFVLGVGLDYALFFARPQLDDAERARTMRTLLTCNVMTVLTFALLCLCHTPLLREIGWTVSCGALLCLIFGFMLAGQAAPNSATHSL</sequence>
<keyword evidence="9" id="KW-1185">Reference proteome</keyword>
<dbReference type="RefSeq" id="WP_207845442.1">
    <property type="nucleotide sequence ID" value="NZ_JAFVMH010000002.1"/>
</dbReference>
<feature type="domain" description="Membrane transport protein MMPL" evidence="7">
    <location>
        <begin position="177"/>
        <end position="413"/>
    </location>
</feature>
<evidence type="ECO:0000256" key="3">
    <source>
        <dbReference type="ARBA" id="ARBA00022692"/>
    </source>
</evidence>
<comment type="subcellular location">
    <subcellularLocation>
        <location evidence="1">Cell membrane</location>
        <topology evidence="1">Multi-pass membrane protein</topology>
    </subcellularLocation>
</comment>
<keyword evidence="2" id="KW-1003">Cell membrane</keyword>
<dbReference type="SUPFAM" id="SSF82866">
    <property type="entry name" value="Multidrug efflux transporter AcrB transmembrane domain"/>
    <property type="match status" value="2"/>
</dbReference>
<feature type="transmembrane region" description="Helical" evidence="6">
    <location>
        <begin position="716"/>
        <end position="741"/>
    </location>
</feature>
<reference evidence="8" key="1">
    <citation type="submission" date="2021-03" db="EMBL/GenBank/DDBJ databases">
        <title>The complete genome sequence of Acetobacter sp. TBRC 12339.</title>
        <authorList>
            <person name="Charoenyingcharoen P."/>
            <person name="Yukphan P."/>
        </authorList>
    </citation>
    <scope>NUCLEOTIDE SEQUENCE</scope>
    <source>
        <strain evidence="8">TBRC 12339</strain>
    </source>
</reference>
<keyword evidence="4 6" id="KW-1133">Transmembrane helix</keyword>
<keyword evidence="3 6" id="KW-0812">Transmembrane</keyword>
<comment type="caution">
    <text evidence="8">The sequence shown here is derived from an EMBL/GenBank/DDBJ whole genome shotgun (WGS) entry which is preliminary data.</text>
</comment>
<gene>
    <name evidence="8" type="ORF">J2D77_06470</name>
</gene>
<dbReference type="Proteomes" id="UP000664073">
    <property type="component" value="Unassembled WGS sequence"/>
</dbReference>
<evidence type="ECO:0000256" key="4">
    <source>
        <dbReference type="ARBA" id="ARBA00022989"/>
    </source>
</evidence>
<feature type="transmembrane region" description="Helical" evidence="6">
    <location>
        <begin position="631"/>
        <end position="650"/>
    </location>
</feature>
<feature type="transmembrane region" description="Helical" evidence="6">
    <location>
        <begin position="299"/>
        <end position="320"/>
    </location>
</feature>
<dbReference type="PROSITE" id="PS51257">
    <property type="entry name" value="PROKAR_LIPOPROTEIN"/>
    <property type="match status" value="1"/>
</dbReference>
<dbReference type="Pfam" id="PF03176">
    <property type="entry name" value="MMPL"/>
    <property type="match status" value="1"/>
</dbReference>
<evidence type="ECO:0000313" key="8">
    <source>
        <dbReference type="EMBL" id="MBO1324795.1"/>
    </source>
</evidence>
<protein>
    <submittedName>
        <fullName evidence="8">MMPL family transporter</fullName>
    </submittedName>
</protein>
<evidence type="ECO:0000313" key="9">
    <source>
        <dbReference type="Proteomes" id="UP000664073"/>
    </source>
</evidence>
<feature type="transmembrane region" description="Helical" evidence="6">
    <location>
        <begin position="367"/>
        <end position="393"/>
    </location>
</feature>
<dbReference type="EMBL" id="JAFVMH010000002">
    <property type="protein sequence ID" value="MBO1324795.1"/>
    <property type="molecule type" value="Genomic_DNA"/>
</dbReference>
<name>A0A939HL76_9PROT</name>
<evidence type="ECO:0000259" key="7">
    <source>
        <dbReference type="Pfam" id="PF03176"/>
    </source>
</evidence>
<organism evidence="8 9">
    <name type="scientific">Acetobacter garciniae</name>
    <dbReference type="NCBI Taxonomy" id="2817435"/>
    <lineage>
        <taxon>Bacteria</taxon>
        <taxon>Pseudomonadati</taxon>
        <taxon>Pseudomonadota</taxon>
        <taxon>Alphaproteobacteria</taxon>
        <taxon>Acetobacterales</taxon>
        <taxon>Acetobacteraceae</taxon>
        <taxon>Acetobacter</taxon>
    </lineage>
</organism>
<feature type="transmembrane region" description="Helical" evidence="6">
    <location>
        <begin position="682"/>
        <end position="704"/>
    </location>
</feature>
<dbReference type="InterPro" id="IPR050545">
    <property type="entry name" value="Mycobact_MmpL"/>
</dbReference>
<evidence type="ECO:0000256" key="2">
    <source>
        <dbReference type="ARBA" id="ARBA00022475"/>
    </source>
</evidence>
<accession>A0A939HL76</accession>
<dbReference type="InterPro" id="IPR004869">
    <property type="entry name" value="MMPL_dom"/>
</dbReference>
<feature type="transmembrane region" description="Helical" evidence="6">
    <location>
        <begin position="414"/>
        <end position="433"/>
    </location>
</feature>
<proteinExistence type="predicted"/>
<feature type="transmembrane region" description="Helical" evidence="6">
    <location>
        <begin position="747"/>
        <end position="768"/>
    </location>
</feature>
<keyword evidence="5 6" id="KW-0472">Membrane</keyword>
<evidence type="ECO:0000256" key="5">
    <source>
        <dbReference type="ARBA" id="ARBA00023136"/>
    </source>
</evidence>
<dbReference type="GO" id="GO:0005886">
    <property type="term" value="C:plasma membrane"/>
    <property type="evidence" value="ECO:0007669"/>
    <property type="project" value="UniProtKB-SubCell"/>
</dbReference>
<feature type="transmembrane region" description="Helical" evidence="6">
    <location>
        <begin position="657"/>
        <end position="676"/>
    </location>
</feature>
<dbReference type="AlphaFoldDB" id="A0A939HL76"/>
<feature type="transmembrane region" description="Helical" evidence="6">
    <location>
        <begin position="341"/>
        <end position="361"/>
    </location>
</feature>
<dbReference type="PANTHER" id="PTHR33406:SF13">
    <property type="entry name" value="MEMBRANE PROTEIN YDFJ"/>
    <property type="match status" value="1"/>
</dbReference>
<dbReference type="Gene3D" id="1.20.1640.10">
    <property type="entry name" value="Multidrug efflux transporter AcrB transmembrane domain"/>
    <property type="match status" value="1"/>
</dbReference>
<feature type="transmembrane region" description="Helical" evidence="6">
    <location>
        <begin position="246"/>
        <end position="263"/>
    </location>
</feature>